<evidence type="ECO:0000256" key="4">
    <source>
        <dbReference type="ARBA" id="ARBA00022692"/>
    </source>
</evidence>
<evidence type="ECO:0000256" key="1">
    <source>
        <dbReference type="ARBA" id="ARBA00004651"/>
    </source>
</evidence>
<dbReference type="GO" id="GO:0022857">
    <property type="term" value="F:transmembrane transporter activity"/>
    <property type="evidence" value="ECO:0007669"/>
    <property type="project" value="InterPro"/>
</dbReference>
<feature type="transmembrane region" description="Helical" evidence="7">
    <location>
        <begin position="319"/>
        <end position="339"/>
    </location>
</feature>
<evidence type="ECO:0000256" key="2">
    <source>
        <dbReference type="ARBA" id="ARBA00022448"/>
    </source>
</evidence>
<keyword evidence="10" id="KW-1185">Reference proteome</keyword>
<dbReference type="GO" id="GO:0005886">
    <property type="term" value="C:plasma membrane"/>
    <property type="evidence" value="ECO:0007669"/>
    <property type="project" value="UniProtKB-SubCell"/>
</dbReference>
<accession>A0A7W6BHE0</accession>
<evidence type="ECO:0000256" key="6">
    <source>
        <dbReference type="ARBA" id="ARBA00023136"/>
    </source>
</evidence>
<comment type="subcellular location">
    <subcellularLocation>
        <location evidence="1">Cell membrane</location>
        <topology evidence="1">Multi-pass membrane protein</topology>
    </subcellularLocation>
</comment>
<evidence type="ECO:0000259" key="8">
    <source>
        <dbReference type="PROSITE" id="PS50850"/>
    </source>
</evidence>
<feature type="domain" description="Major facilitator superfamily (MFS) profile" evidence="8">
    <location>
        <begin position="20"/>
        <end position="405"/>
    </location>
</feature>
<evidence type="ECO:0000256" key="7">
    <source>
        <dbReference type="SAM" id="Phobius"/>
    </source>
</evidence>
<comment type="caution">
    <text evidence="9">The sequence shown here is derived from an EMBL/GenBank/DDBJ whole genome shotgun (WGS) entry which is preliminary data.</text>
</comment>
<reference evidence="9 10" key="1">
    <citation type="submission" date="2020-08" db="EMBL/GenBank/DDBJ databases">
        <title>Genomic Encyclopedia of Type Strains, Phase IV (KMG-IV): sequencing the most valuable type-strain genomes for metagenomic binning, comparative biology and taxonomic classification.</title>
        <authorList>
            <person name="Goeker M."/>
        </authorList>
    </citation>
    <scope>NUCLEOTIDE SEQUENCE [LARGE SCALE GENOMIC DNA]</scope>
    <source>
        <strain evidence="9 10">DSM 26189</strain>
    </source>
</reference>
<dbReference type="EMBL" id="JACIDT010000009">
    <property type="protein sequence ID" value="MBB3926958.1"/>
    <property type="molecule type" value="Genomic_DNA"/>
</dbReference>
<dbReference type="RefSeq" id="WP_188072467.1">
    <property type="nucleotide sequence ID" value="NZ_BSPS01000098.1"/>
</dbReference>
<evidence type="ECO:0000256" key="3">
    <source>
        <dbReference type="ARBA" id="ARBA00022475"/>
    </source>
</evidence>
<dbReference type="Gene3D" id="1.20.1250.20">
    <property type="entry name" value="MFS general substrate transporter like domains"/>
    <property type="match status" value="1"/>
</dbReference>
<dbReference type="PANTHER" id="PTHR23513:SF11">
    <property type="entry name" value="STAPHYLOFERRIN A TRANSPORTER"/>
    <property type="match status" value="1"/>
</dbReference>
<organism evidence="9 10">
    <name type="scientific">Sphingobium jiangsuense</name>
    <dbReference type="NCBI Taxonomy" id="870476"/>
    <lineage>
        <taxon>Bacteria</taxon>
        <taxon>Pseudomonadati</taxon>
        <taxon>Pseudomonadota</taxon>
        <taxon>Alphaproteobacteria</taxon>
        <taxon>Sphingomonadales</taxon>
        <taxon>Sphingomonadaceae</taxon>
        <taxon>Sphingobium</taxon>
    </lineage>
</organism>
<keyword evidence="2" id="KW-0813">Transport</keyword>
<feature type="transmembrane region" description="Helical" evidence="7">
    <location>
        <begin position="87"/>
        <end position="106"/>
    </location>
</feature>
<dbReference type="PANTHER" id="PTHR23513">
    <property type="entry name" value="INTEGRAL MEMBRANE EFFLUX PROTEIN-RELATED"/>
    <property type="match status" value="1"/>
</dbReference>
<dbReference type="InterPro" id="IPR036259">
    <property type="entry name" value="MFS_trans_sf"/>
</dbReference>
<dbReference type="PROSITE" id="PS50850">
    <property type="entry name" value="MFS"/>
    <property type="match status" value="1"/>
</dbReference>
<evidence type="ECO:0000313" key="10">
    <source>
        <dbReference type="Proteomes" id="UP000571950"/>
    </source>
</evidence>
<dbReference type="SUPFAM" id="SSF103473">
    <property type="entry name" value="MFS general substrate transporter"/>
    <property type="match status" value="1"/>
</dbReference>
<protein>
    <submittedName>
        <fullName evidence="9">MFS family permease</fullName>
    </submittedName>
</protein>
<dbReference type="CDD" id="cd06173">
    <property type="entry name" value="MFS_MefA_like"/>
    <property type="match status" value="1"/>
</dbReference>
<feature type="transmembrane region" description="Helical" evidence="7">
    <location>
        <begin position="169"/>
        <end position="197"/>
    </location>
</feature>
<keyword evidence="5 7" id="KW-1133">Transmembrane helix</keyword>
<evidence type="ECO:0000313" key="9">
    <source>
        <dbReference type="EMBL" id="MBB3926958.1"/>
    </source>
</evidence>
<dbReference type="Pfam" id="PF05977">
    <property type="entry name" value="MFS_3"/>
    <property type="match status" value="1"/>
</dbReference>
<keyword evidence="3" id="KW-1003">Cell membrane</keyword>
<feature type="transmembrane region" description="Helical" evidence="7">
    <location>
        <begin position="56"/>
        <end position="75"/>
    </location>
</feature>
<proteinExistence type="predicted"/>
<feature type="transmembrane region" description="Helical" evidence="7">
    <location>
        <begin position="231"/>
        <end position="253"/>
    </location>
</feature>
<dbReference type="Proteomes" id="UP000571950">
    <property type="component" value="Unassembled WGS sequence"/>
</dbReference>
<gene>
    <name evidence="9" type="ORF">GGR43_002681</name>
</gene>
<dbReference type="InterPro" id="IPR020846">
    <property type="entry name" value="MFS_dom"/>
</dbReference>
<keyword evidence="6 7" id="KW-0472">Membrane</keyword>
<dbReference type="InterPro" id="IPR010290">
    <property type="entry name" value="TM_effector"/>
</dbReference>
<evidence type="ECO:0000256" key="5">
    <source>
        <dbReference type="ARBA" id="ARBA00022989"/>
    </source>
</evidence>
<feature type="transmembrane region" description="Helical" evidence="7">
    <location>
        <begin position="259"/>
        <end position="281"/>
    </location>
</feature>
<sequence length="551" mass="59353">MIQPQHGRKQGIFAPLGVPTFRNIWLASLISNTGALIQGVGSAWVMAEISTADKVAMVQTATFLPMALLAVPAGAIADMYDRRKSQIASLAIAVAGALALAIFSLIGWITPWVLLGLCFFIGCGMAVFGPSWQSSVGEQVPPPLLPQAVALNGISYNVARSFGPAVGGMIVAFAGAAAAFAVNFLCYFPMLLALLAWRRMPLPTRLPPERLGRAMMSGLRYIVHMQPVRTAIARSLVTGMLGSSLLSLMPLVARHMLGGTAQIFGILLGFFGLGAVAAIFILERVRRFGNEKVVKGCSIALAASVACLALSHSLILSSAVLLVAGAAWMIQVTTVNIAVQLFVPRWVTGRAIAALNATVAGGIALGSVIWGVVAEQHGTAAALMTAAALLLVSPVIGLFLPIADRESAARSLDEPLADPEVNMAITGRSGPIIIELGYRVPSAQARDFYDLMRRIQRIRARNGAYDWSLSRNINDPDRWVERYRCPTWHDYLRQRNRVTEEEMAVQQKARDFLTGGEDIRVERWLERPFGSVRWRAESPDRGGYDISAPGN</sequence>
<feature type="transmembrane region" description="Helical" evidence="7">
    <location>
        <begin position="112"/>
        <end position="132"/>
    </location>
</feature>
<name>A0A7W6BHE0_9SPHN</name>
<dbReference type="AlphaFoldDB" id="A0A7W6BHE0"/>
<feature type="transmembrane region" description="Helical" evidence="7">
    <location>
        <begin position="379"/>
        <end position="400"/>
    </location>
</feature>
<feature type="transmembrane region" description="Helical" evidence="7">
    <location>
        <begin position="293"/>
        <end position="313"/>
    </location>
</feature>
<feature type="transmembrane region" description="Helical" evidence="7">
    <location>
        <begin position="351"/>
        <end position="373"/>
    </location>
</feature>
<keyword evidence="4 7" id="KW-0812">Transmembrane</keyword>